<dbReference type="AlphaFoldDB" id="A0A133MLB9"/>
<comment type="caution">
    <text evidence="2">The sequence shown here is derived from an EMBL/GenBank/DDBJ whole genome shotgun (WGS) entry which is preliminary data.</text>
</comment>
<feature type="transmembrane region" description="Helical" evidence="1">
    <location>
        <begin position="337"/>
        <end position="356"/>
    </location>
</feature>
<feature type="transmembrane region" description="Helical" evidence="1">
    <location>
        <begin position="253"/>
        <end position="274"/>
    </location>
</feature>
<feature type="transmembrane region" description="Helical" evidence="1">
    <location>
        <begin position="188"/>
        <end position="205"/>
    </location>
</feature>
<dbReference type="EMBL" id="LRPU01000219">
    <property type="protein sequence ID" value="KXA04845.1"/>
    <property type="molecule type" value="Genomic_DNA"/>
</dbReference>
<name>A0A133MLB9_CLOPF</name>
<gene>
    <name evidence="2" type="ORF">HMPREF3222_03160</name>
</gene>
<feature type="transmembrane region" description="Helical" evidence="1">
    <location>
        <begin position="73"/>
        <end position="91"/>
    </location>
</feature>
<evidence type="ECO:0008006" key="4">
    <source>
        <dbReference type="Google" id="ProtNLM"/>
    </source>
</evidence>
<keyword evidence="1" id="KW-1133">Transmembrane helix</keyword>
<accession>A0A133MLB9</accession>
<evidence type="ECO:0000313" key="3">
    <source>
        <dbReference type="Proteomes" id="UP000070646"/>
    </source>
</evidence>
<protein>
    <recommendedName>
        <fullName evidence="4">O-antigen ligase family protein</fullName>
    </recommendedName>
</protein>
<reference evidence="2 3" key="1">
    <citation type="submission" date="2016-01" db="EMBL/GenBank/DDBJ databases">
        <authorList>
            <person name="Oliw E.H."/>
        </authorList>
    </citation>
    <scope>NUCLEOTIDE SEQUENCE [LARGE SCALE GENOMIC DNA]</scope>
    <source>
        <strain evidence="2 3">MJR7757A</strain>
    </source>
</reference>
<feature type="transmembrane region" description="Helical" evidence="1">
    <location>
        <begin position="217"/>
        <end position="241"/>
    </location>
</feature>
<sequence length="412" mass="48000">MEDIYMTLKDEKYNAIPIMILYLFALVLIKVIVLDNFNYFYFVTLISGLFILYRIGIIVKMKGFLDRNRDLKYFYYIASIYVIYVLILTLVKMPSGIVYSVNIVIPFITMLFLIYDFVNSDYVIEKLNKFIFYIFLITSIAAIVMVILGYSKIDLSFEYGIYLTPTKTYLMWDHEVRLSWLTSHKSRYALYCLIGIFFVNYNKFINKKMKVFTIVLLYINLILSSSITSIAIGGLALIFILKDIILNSFSRFRWLKILTIIGVPAIGIVSIWIVSMKRNIFTLGSRLYIWQSAMQQIGSDPMGNVSMGSDFLMSNPNLDFQFTNGHNIFINELIERGIIGSILFIVLLLAMLFIYYKNRKIEYLVANILFIAGGCIDYTIASEMTYIFWFINALWIAESMRNFKSKNILYGF</sequence>
<keyword evidence="1" id="KW-0472">Membrane</keyword>
<feature type="transmembrane region" description="Helical" evidence="1">
    <location>
        <begin position="368"/>
        <end position="397"/>
    </location>
</feature>
<keyword evidence="1" id="KW-0812">Transmembrane</keyword>
<organism evidence="2 3">
    <name type="scientific">Clostridium perfringens</name>
    <dbReference type="NCBI Taxonomy" id="1502"/>
    <lineage>
        <taxon>Bacteria</taxon>
        <taxon>Bacillati</taxon>
        <taxon>Bacillota</taxon>
        <taxon>Clostridia</taxon>
        <taxon>Eubacteriales</taxon>
        <taxon>Clostridiaceae</taxon>
        <taxon>Clostridium</taxon>
    </lineage>
</organism>
<evidence type="ECO:0000256" key="1">
    <source>
        <dbReference type="SAM" id="Phobius"/>
    </source>
</evidence>
<evidence type="ECO:0000313" key="2">
    <source>
        <dbReference type="EMBL" id="KXA04845.1"/>
    </source>
</evidence>
<feature type="transmembrane region" description="Helical" evidence="1">
    <location>
        <begin position="97"/>
        <end position="118"/>
    </location>
</feature>
<feature type="transmembrane region" description="Helical" evidence="1">
    <location>
        <begin position="39"/>
        <end position="61"/>
    </location>
</feature>
<feature type="transmembrane region" description="Helical" evidence="1">
    <location>
        <begin position="12"/>
        <end position="33"/>
    </location>
</feature>
<dbReference type="PATRIC" id="fig|1502.174.peg.3190"/>
<feature type="transmembrane region" description="Helical" evidence="1">
    <location>
        <begin position="130"/>
        <end position="150"/>
    </location>
</feature>
<dbReference type="Proteomes" id="UP000070646">
    <property type="component" value="Unassembled WGS sequence"/>
</dbReference>
<proteinExistence type="predicted"/>